<dbReference type="EMBL" id="RCMK01001395">
    <property type="protein sequence ID" value="KAG2895154.1"/>
    <property type="molecule type" value="Genomic_DNA"/>
</dbReference>
<dbReference type="Proteomes" id="UP000736787">
    <property type="component" value="Unassembled WGS sequence"/>
</dbReference>
<dbReference type="AlphaFoldDB" id="A0A8T1B6N2"/>
<protein>
    <submittedName>
        <fullName evidence="1">Uncharacterized protein</fullName>
    </submittedName>
</protein>
<gene>
    <name evidence="1" type="ORF">PC117_g23312</name>
</gene>
<organism evidence="1 2">
    <name type="scientific">Phytophthora cactorum</name>
    <dbReference type="NCBI Taxonomy" id="29920"/>
    <lineage>
        <taxon>Eukaryota</taxon>
        <taxon>Sar</taxon>
        <taxon>Stramenopiles</taxon>
        <taxon>Oomycota</taxon>
        <taxon>Peronosporomycetes</taxon>
        <taxon>Peronosporales</taxon>
        <taxon>Peronosporaceae</taxon>
        <taxon>Phytophthora</taxon>
    </lineage>
</organism>
<sequence length="52" mass="5797">MRKEERIEVLKQYGATMTAYGEKLTGDGVQNVHANGDAICSKHCMFHLLTSI</sequence>
<comment type="caution">
    <text evidence="1">The sequence shown here is derived from an EMBL/GenBank/DDBJ whole genome shotgun (WGS) entry which is preliminary data.</text>
</comment>
<proteinExistence type="predicted"/>
<reference evidence="1" key="1">
    <citation type="submission" date="2018-10" db="EMBL/GenBank/DDBJ databases">
        <title>Effector identification in a new, highly contiguous assembly of the strawberry crown rot pathogen Phytophthora cactorum.</title>
        <authorList>
            <person name="Armitage A.D."/>
            <person name="Nellist C.F."/>
            <person name="Bates H."/>
            <person name="Vickerstaff R.J."/>
            <person name="Harrison R.J."/>
        </authorList>
    </citation>
    <scope>NUCLEOTIDE SEQUENCE</scope>
    <source>
        <strain evidence="1">4040</strain>
    </source>
</reference>
<name>A0A8T1B6N2_9STRA</name>
<evidence type="ECO:0000313" key="1">
    <source>
        <dbReference type="EMBL" id="KAG2895154.1"/>
    </source>
</evidence>
<accession>A0A8T1B6N2</accession>
<evidence type="ECO:0000313" key="2">
    <source>
        <dbReference type="Proteomes" id="UP000736787"/>
    </source>
</evidence>